<feature type="transmembrane region" description="Helical" evidence="11">
    <location>
        <begin position="421"/>
        <end position="439"/>
    </location>
</feature>
<evidence type="ECO:0000256" key="1">
    <source>
        <dbReference type="ARBA" id="ARBA00004141"/>
    </source>
</evidence>
<dbReference type="EMBL" id="JACEFO010000740">
    <property type="protein sequence ID" value="KAF8758178.1"/>
    <property type="molecule type" value="Genomic_DNA"/>
</dbReference>
<comment type="function">
    <text evidence="10">May be a general defense protein.</text>
</comment>
<dbReference type="PROSITE" id="PS50893">
    <property type="entry name" value="ABC_TRANSPORTER_2"/>
    <property type="match status" value="2"/>
</dbReference>
<dbReference type="Pfam" id="PF08370">
    <property type="entry name" value="PDR_assoc"/>
    <property type="match status" value="1"/>
</dbReference>
<dbReference type="InterPro" id="IPR003593">
    <property type="entry name" value="AAA+_ATPase"/>
</dbReference>
<feature type="transmembrane region" description="Helical" evidence="11">
    <location>
        <begin position="646"/>
        <end position="669"/>
    </location>
</feature>
<reference evidence="13" key="1">
    <citation type="submission" date="2020-07" db="EMBL/GenBank/DDBJ databases">
        <title>Genome sequence and genetic diversity analysis of an under-domesticated orphan crop, white fonio (Digitaria exilis).</title>
        <authorList>
            <person name="Bennetzen J.L."/>
            <person name="Chen S."/>
            <person name="Ma X."/>
            <person name="Wang X."/>
            <person name="Yssel A.E.J."/>
            <person name="Chaluvadi S.R."/>
            <person name="Johnson M."/>
            <person name="Gangashetty P."/>
            <person name="Hamidou F."/>
            <person name="Sanogo M.D."/>
            <person name="Zwaenepoel A."/>
            <person name="Wallace J."/>
            <person name="Van De Peer Y."/>
            <person name="Van Deynze A."/>
        </authorList>
    </citation>
    <scope>NUCLEOTIDE SEQUENCE</scope>
    <source>
        <tissue evidence="13">Leaves</tissue>
    </source>
</reference>
<evidence type="ECO:0000256" key="6">
    <source>
        <dbReference type="ARBA" id="ARBA00022741"/>
    </source>
</evidence>
<accession>A0A835FIL3</accession>
<dbReference type="CDD" id="cd03232">
    <property type="entry name" value="ABCG_PDR_domain2"/>
    <property type="match status" value="1"/>
</dbReference>
<keyword evidence="4 11" id="KW-0812">Transmembrane</keyword>
<feature type="transmembrane region" description="Helical" evidence="11">
    <location>
        <begin position="454"/>
        <end position="477"/>
    </location>
</feature>
<dbReference type="Gene3D" id="3.40.50.300">
    <property type="entry name" value="P-loop containing nucleotide triphosphate hydrolases"/>
    <property type="match status" value="2"/>
</dbReference>
<keyword evidence="3" id="KW-0813">Transport</keyword>
<dbReference type="InterPro" id="IPR013581">
    <property type="entry name" value="PDR_assoc"/>
</dbReference>
<keyword evidence="14" id="KW-1185">Reference proteome</keyword>
<dbReference type="InterPro" id="IPR027417">
    <property type="entry name" value="P-loop_NTPase"/>
</dbReference>
<feature type="transmembrane region" description="Helical" evidence="11">
    <location>
        <begin position="562"/>
        <end position="583"/>
    </location>
</feature>
<name>A0A835FIL3_9POAL</name>
<evidence type="ECO:0000259" key="12">
    <source>
        <dbReference type="PROSITE" id="PS50893"/>
    </source>
</evidence>
<dbReference type="Pfam" id="PF19055">
    <property type="entry name" value="ABC2_membrane_7"/>
    <property type="match status" value="1"/>
</dbReference>
<dbReference type="Pfam" id="PF01061">
    <property type="entry name" value="ABC2_membrane"/>
    <property type="match status" value="2"/>
</dbReference>
<keyword evidence="7" id="KW-0067">ATP-binding</keyword>
<dbReference type="InterPro" id="IPR043926">
    <property type="entry name" value="ABCG_dom"/>
</dbReference>
<keyword evidence="9 11" id="KW-0472">Membrane</keyword>
<feature type="transmembrane region" description="Helical" evidence="11">
    <location>
        <begin position="1202"/>
        <end position="1223"/>
    </location>
</feature>
<sequence>MLRDKKERLGVEAAKVEVRFERLTVEADVRVGRRAVPTLLNCAVNAAQELATSVHMCVTRKRPMRIINEVSGVIPPSRMTLLLGAPGSGKTTFLKALAGKLDSSLKFKGKVLYNGKEMNASTPQYLRAYVSQYDLHHAEMTVRETIDFSSKMLGTNNEFEMLGEAIRRKKGVINKVDQDLDSFIKATTFGEGSNLTTNYIIKILGLSECADTLVGDEMRRGISGGQKKRATIGEMLVGLARSFFMDDISTGLDSSTTFEIIKFLQQMAHLMDLTMVISLLQPPPETLELFDDIILLCEGQIVYHGPRENATDFFETMGFKCPSRKNVADFLQEVTSKMDQKQYWAGDQNKYQYHSIEKFAEAFRVSYLPRLAEESQCSSNNNGKKKEVKINAGRQISRWNIFKACFSREVLLLKRNSPLHIFKTIQITVMALVISTLFLRTKMSHKTVLDANKYMGALFMAVVIVNFNGMTEIAMTIKRLPTFYKQRELLALPGWALLSSVYLISIPISLVETGLWTGLTYYVIGYAPSPVRFIQHFLVLFAMHQMSMGLYRFLAAIGRTQVMANMLGTAALIAIYILGGFVISKDDLQPWLRWGYWTSPFTYAQNAVALNEFNDKRWATEFYYADANTVGEAILKIRGLLTEWHWYWICVSILFGYSLVFNILSIFALEFMNSPHKHQVNIKTTKANFEYHSQMVGNGNSSNEILPFRPLSLVFDHINYFVDMPKEMTKNGVTEKKLQLLQDVSGAFRPGVLTALMGITGAGKTTLLDVLAGRKTGGYIEGTIKVAGYPKKQETFSRISGYCEQSDIHSPNLTVYESLKFSAWLRLPSNVRPHQREMFIDEVMSLVELTDLKNAMVGIPGATGLSAEQRKRLTIAVELVASPSIIFMDEPTTGLDARAAAIVMRTVRKTVDTGRTVVCTIHQPSIEIFESFDELLLMKRGGQLIYSGLLGPLSSNIIKYFEAIPGVPRIKKGQNPAAWMLDISSHITEYEIGVDYAEIYRNSSLYRENRLLIDELGQPEPNTEDLHFPQGYWQNFTTQCVACLWKQSCAYWKNSEHNVVRFINTFAVSIMFGIVFWKIGSNIKDEQDVFNILGIVYGSALFLGFMNCSILQPVVATERVVLYREKAAGMYSTMAYAIAQVSVELPYMLVQVLIFSSIVYPMIGFELTAAKFFWFFLYLVMSFMYYTLYGMMTVALTPNIEIAMGLSFLIFIFWNVFSGFIIAREMMPVWWRWVYWADPAAWTVYGLMFSQLGDRTEQILVPGVGEQTVREFLQGYLGLQDRYFDLVTCLHLAIIGLFAFLFFLAIKHLNFQRR</sequence>
<feature type="transmembrane region" description="Helical" evidence="11">
    <location>
        <begin position="1283"/>
        <end position="1306"/>
    </location>
</feature>
<dbReference type="GO" id="GO:0005886">
    <property type="term" value="C:plasma membrane"/>
    <property type="evidence" value="ECO:0007669"/>
    <property type="project" value="UniProtKB-ARBA"/>
</dbReference>
<dbReference type="Pfam" id="PF00005">
    <property type="entry name" value="ABC_tran"/>
    <property type="match status" value="2"/>
</dbReference>
<dbReference type="PROSITE" id="PS00211">
    <property type="entry name" value="ABC_TRANSPORTER_1"/>
    <property type="match status" value="1"/>
</dbReference>
<comment type="subcellular location">
    <subcellularLocation>
        <location evidence="1">Membrane</location>
        <topology evidence="1">Multi-pass membrane protein</topology>
    </subcellularLocation>
</comment>
<evidence type="ECO:0000313" key="14">
    <source>
        <dbReference type="Proteomes" id="UP000636709"/>
    </source>
</evidence>
<evidence type="ECO:0000256" key="11">
    <source>
        <dbReference type="SAM" id="Phobius"/>
    </source>
</evidence>
<dbReference type="Proteomes" id="UP000636709">
    <property type="component" value="Unassembled WGS sequence"/>
</dbReference>
<dbReference type="SMART" id="SM00382">
    <property type="entry name" value="AAA"/>
    <property type="match status" value="2"/>
</dbReference>
<dbReference type="InterPro" id="IPR003439">
    <property type="entry name" value="ABC_transporter-like_ATP-bd"/>
</dbReference>
<evidence type="ECO:0000256" key="4">
    <source>
        <dbReference type="ARBA" id="ARBA00022692"/>
    </source>
</evidence>
<evidence type="ECO:0000256" key="8">
    <source>
        <dbReference type="ARBA" id="ARBA00022989"/>
    </source>
</evidence>
<dbReference type="GO" id="GO:0140359">
    <property type="term" value="F:ABC-type transporter activity"/>
    <property type="evidence" value="ECO:0007669"/>
    <property type="project" value="InterPro"/>
</dbReference>
<gene>
    <name evidence="13" type="ORF">HU200_010700</name>
</gene>
<dbReference type="SUPFAM" id="SSF52540">
    <property type="entry name" value="P-loop containing nucleoside triphosphate hydrolases"/>
    <property type="match status" value="2"/>
</dbReference>
<keyword evidence="8 11" id="KW-1133">Transmembrane helix</keyword>
<evidence type="ECO:0000313" key="13">
    <source>
        <dbReference type="EMBL" id="KAF8758178.1"/>
    </source>
</evidence>
<feature type="domain" description="ABC transporter" evidence="12">
    <location>
        <begin position="719"/>
        <end position="966"/>
    </location>
</feature>
<dbReference type="FunFam" id="3.40.50.300:FF:000532">
    <property type="entry name" value="ABC transporter G family member 34"/>
    <property type="match status" value="1"/>
</dbReference>
<dbReference type="InterPro" id="IPR013525">
    <property type="entry name" value="ABC2_TM"/>
</dbReference>
<protein>
    <recommendedName>
        <fullName evidence="12">ABC transporter domain-containing protein</fullName>
    </recommendedName>
</protein>
<feature type="transmembrane region" description="Helical" evidence="11">
    <location>
        <begin position="489"/>
        <end position="508"/>
    </location>
</feature>
<feature type="transmembrane region" description="Helical" evidence="11">
    <location>
        <begin position="1062"/>
        <end position="1080"/>
    </location>
</feature>
<evidence type="ECO:0000256" key="9">
    <source>
        <dbReference type="ARBA" id="ARBA00023136"/>
    </source>
</evidence>
<dbReference type="GO" id="GO:0016887">
    <property type="term" value="F:ATP hydrolysis activity"/>
    <property type="evidence" value="ECO:0007669"/>
    <property type="project" value="InterPro"/>
</dbReference>
<proteinExistence type="inferred from homology"/>
<dbReference type="InterPro" id="IPR017871">
    <property type="entry name" value="ABC_transporter-like_CS"/>
</dbReference>
<evidence type="ECO:0000256" key="2">
    <source>
        <dbReference type="ARBA" id="ARBA00006012"/>
    </source>
</evidence>
<dbReference type="InterPro" id="IPR034003">
    <property type="entry name" value="ABCG_PDR_2"/>
</dbReference>
<feature type="domain" description="ABC transporter" evidence="12">
    <location>
        <begin position="51"/>
        <end position="323"/>
    </location>
</feature>
<evidence type="ECO:0000256" key="7">
    <source>
        <dbReference type="ARBA" id="ARBA00022840"/>
    </source>
</evidence>
<comment type="similarity">
    <text evidence="2">Belongs to the ABC transporter superfamily. ABCG family. PDR (TC 3.A.1.205) subfamily.</text>
</comment>
<evidence type="ECO:0000256" key="10">
    <source>
        <dbReference type="ARBA" id="ARBA00037747"/>
    </source>
</evidence>
<keyword evidence="6" id="KW-0547">Nucleotide-binding</keyword>
<evidence type="ECO:0000256" key="3">
    <source>
        <dbReference type="ARBA" id="ARBA00022448"/>
    </source>
</evidence>
<feature type="transmembrane region" description="Helical" evidence="11">
    <location>
        <begin position="1092"/>
        <end position="1115"/>
    </location>
</feature>
<dbReference type="PANTHER" id="PTHR19241">
    <property type="entry name" value="ATP-BINDING CASSETTE TRANSPORTER"/>
    <property type="match status" value="1"/>
</dbReference>
<feature type="transmembrane region" description="Helical" evidence="11">
    <location>
        <begin position="1136"/>
        <end position="1160"/>
    </location>
</feature>
<comment type="caution">
    <text evidence="13">The sequence shown here is derived from an EMBL/GenBank/DDBJ whole genome shotgun (WGS) entry which is preliminary data.</text>
</comment>
<keyword evidence="5" id="KW-0677">Repeat</keyword>
<dbReference type="OrthoDB" id="66620at2759"/>
<dbReference type="FunFam" id="3.40.50.300:FF:000157">
    <property type="entry name" value="ABC transporter G family member 34"/>
    <property type="match status" value="1"/>
</dbReference>
<organism evidence="13 14">
    <name type="scientific">Digitaria exilis</name>
    <dbReference type="NCBI Taxonomy" id="1010633"/>
    <lineage>
        <taxon>Eukaryota</taxon>
        <taxon>Viridiplantae</taxon>
        <taxon>Streptophyta</taxon>
        <taxon>Embryophyta</taxon>
        <taxon>Tracheophyta</taxon>
        <taxon>Spermatophyta</taxon>
        <taxon>Magnoliopsida</taxon>
        <taxon>Liliopsida</taxon>
        <taxon>Poales</taxon>
        <taxon>Poaceae</taxon>
        <taxon>PACMAD clade</taxon>
        <taxon>Panicoideae</taxon>
        <taxon>Panicodae</taxon>
        <taxon>Paniceae</taxon>
        <taxon>Anthephorinae</taxon>
        <taxon>Digitaria</taxon>
    </lineage>
</organism>
<evidence type="ECO:0000256" key="5">
    <source>
        <dbReference type="ARBA" id="ARBA00022737"/>
    </source>
</evidence>
<feature type="transmembrane region" description="Helical" evidence="11">
    <location>
        <begin position="1172"/>
        <end position="1190"/>
    </location>
</feature>
<dbReference type="GO" id="GO:0005524">
    <property type="term" value="F:ATP binding"/>
    <property type="evidence" value="ECO:0007669"/>
    <property type="project" value="UniProtKB-KW"/>
</dbReference>